<evidence type="ECO:0000313" key="3">
    <source>
        <dbReference type="Proteomes" id="UP000323297"/>
    </source>
</evidence>
<sequence length="395" mass="45316">MKFKITDARVIIFLIYLVPNLIAFILSSSQGNILVESYSFSYESINGVIGFGYVIFSLIFITVGYFVFSNICYPKNKPLAELGYTQCTRIGFFIFIIQFLFIIFNRYYGLNIAGAEIDISASPVVLRYFFVILNPDIFFLIYACKSANNNLFKVNCVIYLSSTILRGWSGGVVFLFLIFLCRSNTIKIGLKVILLSCLLILISPFIMEIKWFIRSNGMESANLFSTIHYSEALYQFFEYLVYRLQQLTNVIFLTDRVGYFSLLYQQNEIVPYWGEILGLKNIYQASYPNALPLGQWLGGSIENTVVSWNSNPGLAGWIILLSNYSLISAGLAILVVIVSLFFNIYFSSLIGGEVLKRFSYVFCILYLFPGWMGMYINLLFYFVIWLVICKFLRVK</sequence>
<dbReference type="NCBIfam" id="NF033860">
    <property type="entry name" value="Wzy_O6_O28"/>
    <property type="match status" value="1"/>
</dbReference>
<keyword evidence="1" id="KW-0472">Membrane</keyword>
<accession>A0A5B0T0L8</accession>
<name>A0A5B0T0L8_9ENTR</name>
<comment type="caution">
    <text evidence="2">The sequence shown here is derived from an EMBL/GenBank/DDBJ whole genome shotgun (WGS) entry which is preliminary data.</text>
</comment>
<keyword evidence="1" id="KW-1133">Transmembrane helix</keyword>
<dbReference type="Proteomes" id="UP000323297">
    <property type="component" value="Unassembled WGS sequence"/>
</dbReference>
<organism evidence="2 3">
    <name type="scientific">Citrobacter portucalensis</name>
    <dbReference type="NCBI Taxonomy" id="1639133"/>
    <lineage>
        <taxon>Bacteria</taxon>
        <taxon>Pseudomonadati</taxon>
        <taxon>Pseudomonadota</taxon>
        <taxon>Gammaproteobacteria</taxon>
        <taxon>Enterobacterales</taxon>
        <taxon>Enterobacteriaceae</taxon>
        <taxon>Citrobacter</taxon>
        <taxon>Citrobacter freundii complex</taxon>
    </lineage>
</organism>
<feature type="transmembrane region" description="Helical" evidence="1">
    <location>
        <begin position="47"/>
        <end position="68"/>
    </location>
</feature>
<dbReference type="AlphaFoldDB" id="A0A5B0T0L8"/>
<protein>
    <submittedName>
        <fullName evidence="2">Oligosaccharide repeat unit polymerase</fullName>
    </submittedName>
</protein>
<keyword evidence="1" id="KW-0812">Transmembrane</keyword>
<feature type="transmembrane region" description="Helical" evidence="1">
    <location>
        <begin position="358"/>
        <end position="388"/>
    </location>
</feature>
<feature type="transmembrane region" description="Helical" evidence="1">
    <location>
        <begin position="89"/>
        <end position="108"/>
    </location>
</feature>
<feature type="transmembrane region" description="Helical" evidence="1">
    <location>
        <begin position="192"/>
        <end position="213"/>
    </location>
</feature>
<evidence type="ECO:0000313" key="2">
    <source>
        <dbReference type="EMBL" id="KAA1142484.1"/>
    </source>
</evidence>
<reference evidence="2 3" key="1">
    <citation type="submission" date="2019-08" db="EMBL/GenBank/DDBJ databases">
        <title>Draft genome sequence of Citrobacter portucalensis strain isolated from green turtle.</title>
        <authorList>
            <person name="Fernandes M.R."/>
            <person name="Sellera F.P."/>
            <person name="Goldeberg D.W."/>
            <person name="Costa D.C."/>
            <person name="Lincopan N."/>
        </authorList>
    </citation>
    <scope>NUCLEOTIDE SEQUENCE [LARGE SCALE GENOMIC DNA]</scope>
    <source>
        <strain evidence="2 3">TV06</strain>
    </source>
</reference>
<dbReference type="RefSeq" id="WP_149607979.1">
    <property type="nucleotide sequence ID" value="NZ_VTZD01000022.1"/>
</dbReference>
<feature type="transmembrane region" description="Helical" evidence="1">
    <location>
        <begin position="324"/>
        <end position="346"/>
    </location>
</feature>
<evidence type="ECO:0000256" key="1">
    <source>
        <dbReference type="SAM" id="Phobius"/>
    </source>
</evidence>
<gene>
    <name evidence="2" type="primary">wzy</name>
    <name evidence="2" type="ORF">D3H66_17585</name>
</gene>
<feature type="transmembrane region" description="Helical" evidence="1">
    <location>
        <begin position="156"/>
        <end position="180"/>
    </location>
</feature>
<feature type="transmembrane region" description="Helical" evidence="1">
    <location>
        <begin position="128"/>
        <end position="144"/>
    </location>
</feature>
<proteinExistence type="predicted"/>
<feature type="transmembrane region" description="Helical" evidence="1">
    <location>
        <begin position="7"/>
        <end position="27"/>
    </location>
</feature>
<dbReference type="EMBL" id="VTZD01000022">
    <property type="protein sequence ID" value="KAA1142484.1"/>
    <property type="molecule type" value="Genomic_DNA"/>
</dbReference>